<dbReference type="GO" id="GO:0005886">
    <property type="term" value="C:plasma membrane"/>
    <property type="evidence" value="ECO:0007669"/>
    <property type="project" value="UniProtKB-SubCell"/>
</dbReference>
<evidence type="ECO:0000256" key="5">
    <source>
        <dbReference type="RuleBase" id="RU003495"/>
    </source>
</evidence>
<dbReference type="InterPro" id="IPR036908">
    <property type="entry name" value="RlpA-like_sf"/>
</dbReference>
<proteinExistence type="inferred from homology"/>
<keyword evidence="11" id="KW-1185">Reference proteome</keyword>
<evidence type="ECO:0000313" key="11">
    <source>
        <dbReference type="Proteomes" id="UP000002432"/>
    </source>
</evidence>
<dbReference type="GO" id="GO:0071555">
    <property type="term" value="P:cell wall organization"/>
    <property type="evidence" value="ECO:0007669"/>
    <property type="project" value="UniProtKB-KW"/>
</dbReference>
<name>Q1ITK6_KORVE</name>
<keyword evidence="3 4" id="KW-0961">Cell wall biogenesis/degradation</keyword>
<dbReference type="GO" id="GO:0000270">
    <property type="term" value="P:peptidoglycan metabolic process"/>
    <property type="evidence" value="ECO:0007669"/>
    <property type="project" value="UniProtKB-UniRule"/>
</dbReference>
<evidence type="ECO:0000313" key="10">
    <source>
        <dbReference type="EMBL" id="ABF39794.1"/>
    </source>
</evidence>
<dbReference type="Proteomes" id="UP000002432">
    <property type="component" value="Chromosome"/>
</dbReference>
<keyword evidence="4" id="KW-0472">Membrane</keyword>
<dbReference type="Gene3D" id="2.40.40.10">
    <property type="entry name" value="RlpA-like domain"/>
    <property type="match status" value="1"/>
</dbReference>
<evidence type="ECO:0000259" key="8">
    <source>
        <dbReference type="Pfam" id="PF03330"/>
    </source>
</evidence>
<dbReference type="GO" id="GO:0042834">
    <property type="term" value="F:peptidoglycan binding"/>
    <property type="evidence" value="ECO:0007669"/>
    <property type="project" value="InterPro"/>
</dbReference>
<dbReference type="EMBL" id="CP000360">
    <property type="protein sequence ID" value="ABF39794.1"/>
    <property type="molecule type" value="Genomic_DNA"/>
</dbReference>
<feature type="domain" description="SPOR" evidence="9">
    <location>
        <begin position="177"/>
        <end position="238"/>
    </location>
</feature>
<dbReference type="SUPFAM" id="SSF110997">
    <property type="entry name" value="Sporulation related repeat"/>
    <property type="match status" value="1"/>
</dbReference>
<dbReference type="InterPro" id="IPR012997">
    <property type="entry name" value="RplA"/>
</dbReference>
<dbReference type="InterPro" id="IPR009009">
    <property type="entry name" value="RlpA-like_DPBB"/>
</dbReference>
<dbReference type="SUPFAM" id="SSF50685">
    <property type="entry name" value="Barwin-like endoglucanases"/>
    <property type="match status" value="1"/>
</dbReference>
<comment type="similarity">
    <text evidence="4 5">Belongs to the RlpA family.</text>
</comment>
<dbReference type="PANTHER" id="PTHR34183:SF8">
    <property type="entry name" value="ENDOLYTIC PEPTIDOGLYCAN TRANSGLYCOSYLASE RLPA-RELATED"/>
    <property type="match status" value="1"/>
</dbReference>
<feature type="domain" description="RlpA-like protein double-psi beta-barrel" evidence="8">
    <location>
        <begin position="75"/>
        <end position="164"/>
    </location>
</feature>
<dbReference type="NCBIfam" id="TIGR00413">
    <property type="entry name" value="rlpA"/>
    <property type="match status" value="1"/>
</dbReference>
<accession>Q1ITK6</accession>
<dbReference type="AlphaFoldDB" id="Q1ITK6"/>
<evidence type="ECO:0000256" key="4">
    <source>
        <dbReference type="HAMAP-Rule" id="MF_02071"/>
    </source>
</evidence>
<evidence type="ECO:0000259" key="9">
    <source>
        <dbReference type="Pfam" id="PF05036"/>
    </source>
</evidence>
<dbReference type="eggNOG" id="COG0797">
    <property type="taxonomic scope" value="Bacteria"/>
</dbReference>
<keyword evidence="4 10" id="KW-0449">Lipoprotein</keyword>
<feature type="chain" id="PRO_5009992468" description="Probable endolytic peptidoglycan transglycosylase RlpA" evidence="7">
    <location>
        <begin position="28"/>
        <end position="253"/>
    </location>
</feature>
<feature type="region of interest" description="Disordered" evidence="6">
    <location>
        <begin position="25"/>
        <end position="72"/>
    </location>
</feature>
<dbReference type="InterPro" id="IPR034718">
    <property type="entry name" value="RlpA"/>
</dbReference>
<dbReference type="Pfam" id="PF03330">
    <property type="entry name" value="DPBB_1"/>
    <property type="match status" value="1"/>
</dbReference>
<sequence length="253" mass="27763">MRLTALRYSAALAVLLLLASCGGKKKAAKYNPPPPPPPSQNYPPPQTKTDTTRSAKNTQKTPPAARKPNGNSLFTQEGYASWYGPGFHNRRASNGEVYDMNAMTAAHRDFPLNSVVRVTNEQTGHSAVVRITDRGPFVPNRIIDLSLAAAKQVDVWKSGTAMVKLEVISAPSPVDHGGRWCVQIGALSRQKDAIKLKEHLLESFETTQVIQFPAPDGGYWVRVKVPQDDKKRAQEVARATHVSEGNVFLVRLD</sequence>
<comment type="subcellular location">
    <subcellularLocation>
        <location evidence="4">Cell membrane</location>
        <topology evidence="4">Lipid-anchor</topology>
    </subcellularLocation>
</comment>
<evidence type="ECO:0000256" key="1">
    <source>
        <dbReference type="ARBA" id="ARBA00022729"/>
    </source>
</evidence>
<dbReference type="Pfam" id="PF05036">
    <property type="entry name" value="SPOR"/>
    <property type="match status" value="1"/>
</dbReference>
<dbReference type="PROSITE" id="PS51257">
    <property type="entry name" value="PROKAR_LIPOPROTEIN"/>
    <property type="match status" value="1"/>
</dbReference>
<reference evidence="10 11" key="1">
    <citation type="journal article" date="2009" name="Appl. Environ. Microbiol.">
        <title>Three genomes from the phylum Acidobacteria provide insight into the lifestyles of these microorganisms in soils.</title>
        <authorList>
            <person name="Ward N.L."/>
            <person name="Challacombe J.F."/>
            <person name="Janssen P.H."/>
            <person name="Henrissat B."/>
            <person name="Coutinho P.M."/>
            <person name="Wu M."/>
            <person name="Xie G."/>
            <person name="Haft D.H."/>
            <person name="Sait M."/>
            <person name="Badger J."/>
            <person name="Barabote R.D."/>
            <person name="Bradley B."/>
            <person name="Brettin T.S."/>
            <person name="Brinkac L.M."/>
            <person name="Bruce D."/>
            <person name="Creasy T."/>
            <person name="Daugherty S.C."/>
            <person name="Davidsen T.M."/>
            <person name="DeBoy R.T."/>
            <person name="Detter J.C."/>
            <person name="Dodson R.J."/>
            <person name="Durkin A.S."/>
            <person name="Ganapathy A."/>
            <person name="Gwinn-Giglio M."/>
            <person name="Han C.S."/>
            <person name="Khouri H."/>
            <person name="Kiss H."/>
            <person name="Kothari S.P."/>
            <person name="Madupu R."/>
            <person name="Nelson K.E."/>
            <person name="Nelson W.C."/>
            <person name="Paulsen I."/>
            <person name="Penn K."/>
            <person name="Ren Q."/>
            <person name="Rosovitz M.J."/>
            <person name="Selengut J.D."/>
            <person name="Shrivastava S."/>
            <person name="Sullivan S.A."/>
            <person name="Tapia R."/>
            <person name="Thompson L.S."/>
            <person name="Watkins K.L."/>
            <person name="Yang Q."/>
            <person name="Yu C."/>
            <person name="Zafar N."/>
            <person name="Zhou L."/>
            <person name="Kuske C.R."/>
        </authorList>
    </citation>
    <scope>NUCLEOTIDE SEQUENCE [LARGE SCALE GENOMIC DNA]</scope>
    <source>
        <strain evidence="10 11">Ellin345</strain>
    </source>
</reference>
<evidence type="ECO:0000256" key="3">
    <source>
        <dbReference type="ARBA" id="ARBA00023316"/>
    </source>
</evidence>
<evidence type="ECO:0000256" key="2">
    <source>
        <dbReference type="ARBA" id="ARBA00023239"/>
    </source>
</evidence>
<dbReference type="STRING" id="204669.Acid345_0789"/>
<dbReference type="PANTHER" id="PTHR34183">
    <property type="entry name" value="ENDOLYTIC PEPTIDOGLYCAN TRANSGLYCOSYLASE RLPA"/>
    <property type="match status" value="1"/>
</dbReference>
<dbReference type="EC" id="4.2.2.-" evidence="4"/>
<dbReference type="HOGENOM" id="CLU_042923_3_4_0"/>
<feature type="compositionally biased region" description="Polar residues" evidence="6">
    <location>
        <begin position="47"/>
        <end position="61"/>
    </location>
</feature>
<dbReference type="HAMAP" id="MF_02071">
    <property type="entry name" value="RlpA"/>
    <property type="match status" value="1"/>
</dbReference>
<feature type="signal peptide" evidence="7">
    <location>
        <begin position="1"/>
        <end position="27"/>
    </location>
</feature>
<keyword evidence="4" id="KW-1003">Cell membrane</keyword>
<keyword evidence="1 7" id="KW-0732">Signal</keyword>
<evidence type="ECO:0000256" key="6">
    <source>
        <dbReference type="SAM" id="MobiDB-lite"/>
    </source>
</evidence>
<dbReference type="InterPro" id="IPR036680">
    <property type="entry name" value="SPOR-like_sf"/>
</dbReference>
<evidence type="ECO:0000256" key="7">
    <source>
        <dbReference type="SAM" id="SignalP"/>
    </source>
</evidence>
<dbReference type="EnsemblBacteria" id="ABF39794">
    <property type="protein sequence ID" value="ABF39794"/>
    <property type="gene ID" value="Acid345_0789"/>
</dbReference>
<comment type="function">
    <text evidence="4">Lytic transglycosylase with a strong preference for naked glycan strands that lack stem peptides.</text>
</comment>
<dbReference type="InterPro" id="IPR007730">
    <property type="entry name" value="SPOR-like_dom"/>
</dbReference>
<dbReference type="CDD" id="cd22268">
    <property type="entry name" value="DPBB_RlpA-like"/>
    <property type="match status" value="1"/>
</dbReference>
<gene>
    <name evidence="4" type="primary">rlpA</name>
    <name evidence="10" type="ordered locus">Acid345_0789</name>
</gene>
<organism evidence="10 11">
    <name type="scientific">Koribacter versatilis (strain Ellin345)</name>
    <dbReference type="NCBI Taxonomy" id="204669"/>
    <lineage>
        <taxon>Bacteria</taxon>
        <taxon>Pseudomonadati</taxon>
        <taxon>Acidobacteriota</taxon>
        <taxon>Terriglobia</taxon>
        <taxon>Terriglobales</taxon>
        <taxon>Candidatus Korobacteraceae</taxon>
        <taxon>Candidatus Korobacter</taxon>
    </lineage>
</organism>
<dbReference type="KEGG" id="aba:Acid345_0789"/>
<keyword evidence="2 4" id="KW-0456">Lyase</keyword>
<dbReference type="GO" id="GO:0008932">
    <property type="term" value="F:lytic endotransglycosylase activity"/>
    <property type="evidence" value="ECO:0007669"/>
    <property type="project" value="UniProtKB-UniRule"/>
</dbReference>
<keyword evidence="4" id="KW-0564">Palmitate</keyword>
<feature type="compositionally biased region" description="Pro residues" evidence="6">
    <location>
        <begin position="31"/>
        <end position="46"/>
    </location>
</feature>
<protein>
    <recommendedName>
        <fullName evidence="4">Probable endolytic peptidoglycan transglycosylase RlpA</fullName>
        <ecNumber evidence="4">4.2.2.-</ecNumber>
    </recommendedName>
</protein>